<evidence type="ECO:0000313" key="3">
    <source>
        <dbReference type="Proteomes" id="UP000000740"/>
    </source>
</evidence>
<dbReference type="Proteomes" id="UP000000740">
    <property type="component" value="Chromosome 1"/>
</dbReference>
<evidence type="ECO:0000256" key="1">
    <source>
        <dbReference type="SAM" id="Phobius"/>
    </source>
</evidence>
<sequence>MQTASSFARISEFAIWVGAASTVVVVACATVAYAFGDGLLTLKYVLFVVGFALFGLGGLAIQPKAKRRDRKRVSFDTEQEWEIEARLAQLPPLRGMTIPFEKRVSRNVKMFATSLVVLAVSLSLEVVAGVSV</sequence>
<gene>
    <name evidence="2" type="ordered locus">Hlac_0064</name>
</gene>
<evidence type="ECO:0008006" key="4">
    <source>
        <dbReference type="Google" id="ProtNLM"/>
    </source>
</evidence>
<feature type="transmembrane region" description="Helical" evidence="1">
    <location>
        <begin position="12"/>
        <end position="35"/>
    </location>
</feature>
<keyword evidence="1" id="KW-0472">Membrane</keyword>
<proteinExistence type="predicted"/>
<keyword evidence="1" id="KW-1133">Transmembrane helix</keyword>
<feature type="transmembrane region" description="Helical" evidence="1">
    <location>
        <begin position="41"/>
        <end position="61"/>
    </location>
</feature>
<dbReference type="EMBL" id="CP001365">
    <property type="protein sequence ID" value="ACM55670.1"/>
    <property type="molecule type" value="Genomic_DNA"/>
</dbReference>
<protein>
    <recommendedName>
        <fullName evidence="4">DUF3899 domain-containing protein</fullName>
    </recommendedName>
</protein>
<dbReference type="InterPro" id="IPR055977">
    <property type="entry name" value="DUF7555"/>
</dbReference>
<reference evidence="2 3" key="1">
    <citation type="journal article" date="2016" name="Stand. Genomic Sci.">
        <title>Complete genome sequence of the Antarctic Halorubrum lacusprofundi type strain ACAM 34.</title>
        <authorList>
            <person name="Anderson I.J."/>
            <person name="DasSarma P."/>
            <person name="Lucas S."/>
            <person name="Copeland A."/>
            <person name="Lapidus A."/>
            <person name="Del Rio T.G."/>
            <person name="Tice H."/>
            <person name="Dalin E."/>
            <person name="Bruce D.C."/>
            <person name="Goodwin L."/>
            <person name="Pitluck S."/>
            <person name="Sims D."/>
            <person name="Brettin T.S."/>
            <person name="Detter J.C."/>
            <person name="Han C.S."/>
            <person name="Larimer F."/>
            <person name="Hauser L."/>
            <person name="Land M."/>
            <person name="Ivanova N."/>
            <person name="Richardson P."/>
            <person name="Cavicchioli R."/>
            <person name="DasSarma S."/>
            <person name="Woese C.R."/>
            <person name="Kyrpides N.C."/>
        </authorList>
    </citation>
    <scope>NUCLEOTIDE SEQUENCE [LARGE SCALE GENOMIC DNA]</scope>
    <source>
        <strain evidence="3">ATCC 49239 / DSM 5036 / JCM 8891 / ACAM 34</strain>
    </source>
</reference>
<dbReference type="RefSeq" id="WP_012659314.1">
    <property type="nucleotide sequence ID" value="NC_012029.1"/>
</dbReference>
<keyword evidence="1" id="KW-0812">Transmembrane</keyword>
<dbReference type="KEGG" id="hla:Hlac_0064"/>
<name>B9LQR8_HALLT</name>
<accession>B9LQR8</accession>
<dbReference type="GeneID" id="7401419"/>
<organism evidence="2 3">
    <name type="scientific">Halorubrum lacusprofundi (strain ATCC 49239 / DSM 5036 / JCM 8891 / ACAM 34)</name>
    <dbReference type="NCBI Taxonomy" id="416348"/>
    <lineage>
        <taxon>Archaea</taxon>
        <taxon>Methanobacteriati</taxon>
        <taxon>Methanobacteriota</taxon>
        <taxon>Stenosarchaea group</taxon>
        <taxon>Halobacteria</taxon>
        <taxon>Halobacteriales</taxon>
        <taxon>Haloferacaceae</taxon>
        <taxon>Halorubrum</taxon>
    </lineage>
</organism>
<dbReference type="AlphaFoldDB" id="B9LQR8"/>
<feature type="transmembrane region" description="Helical" evidence="1">
    <location>
        <begin position="110"/>
        <end position="130"/>
    </location>
</feature>
<dbReference type="Pfam" id="PF24432">
    <property type="entry name" value="DUF7555"/>
    <property type="match status" value="1"/>
</dbReference>
<dbReference type="HOGENOM" id="CLU_155666_0_0_2"/>
<keyword evidence="3" id="KW-1185">Reference proteome</keyword>
<dbReference type="eggNOG" id="arCOG06421">
    <property type="taxonomic scope" value="Archaea"/>
</dbReference>
<evidence type="ECO:0000313" key="2">
    <source>
        <dbReference type="EMBL" id="ACM55670.1"/>
    </source>
</evidence>